<evidence type="ECO:0000313" key="2">
    <source>
        <dbReference type="EMBL" id="EFG03508.2"/>
    </source>
</evidence>
<dbReference type="EMBL" id="CM000914">
    <property type="protein sequence ID" value="EFG03508.2"/>
    <property type="molecule type" value="Genomic_DNA"/>
</dbReference>
<feature type="region of interest" description="Disordered" evidence="1">
    <location>
        <begin position="47"/>
        <end position="83"/>
    </location>
</feature>
<dbReference type="AlphaFoldDB" id="D5SHW5"/>
<evidence type="ECO:0000313" key="3">
    <source>
        <dbReference type="Proteomes" id="UP000002357"/>
    </source>
</evidence>
<proteinExistence type="predicted"/>
<gene>
    <name evidence="2" type="primary">thiL2</name>
    <name evidence="2" type="ORF">SCLAV_p0013</name>
</gene>
<keyword evidence="3" id="KW-1185">Reference proteome</keyword>
<accession>D5SHW5</accession>
<feature type="compositionally biased region" description="Pro residues" evidence="1">
    <location>
        <begin position="68"/>
        <end position="83"/>
    </location>
</feature>
<reference evidence="2 3" key="1">
    <citation type="journal article" date="2010" name="Genome Biol. Evol.">
        <title>The sequence of a 1.8-mb bacterial linear plasmid reveals a rich evolutionary reservoir of secondary metabolic pathways.</title>
        <authorList>
            <person name="Medema M.H."/>
            <person name="Trefzer A."/>
            <person name="Kovalchuk A."/>
            <person name="van den Berg M."/>
            <person name="Mueller U."/>
            <person name="Heijne W."/>
            <person name="Wu L."/>
            <person name="Alam M.T."/>
            <person name="Ronning C.M."/>
            <person name="Nierman W.C."/>
            <person name="Bovenberg R.A.L."/>
            <person name="Breitling R."/>
            <person name="Takano E."/>
        </authorList>
    </citation>
    <scope>NUCLEOTIDE SEQUENCE [LARGE SCALE GENOMIC DNA]</scope>
    <source>
        <strain evidence="3">ATCC 27064 / DSM 738 / JCM 4710 / NBRC 13307 / NCIMB 12785 / NRRL 3585 / VKM Ac-602</strain>
        <plasmid evidence="2">pSCL4</plasmid>
    </source>
</reference>
<name>D5SHW5_STRCL</name>
<geneLocation type="plasmid" evidence="2 3">
    <name>pSCL4</name>
</geneLocation>
<protein>
    <submittedName>
        <fullName evidence="2">Thiamine biosynthesis protein ThiI</fullName>
    </submittedName>
</protein>
<organism evidence="2 3">
    <name type="scientific">Streptomyces clavuligerus</name>
    <dbReference type="NCBI Taxonomy" id="1901"/>
    <lineage>
        <taxon>Bacteria</taxon>
        <taxon>Bacillati</taxon>
        <taxon>Actinomycetota</taxon>
        <taxon>Actinomycetes</taxon>
        <taxon>Kitasatosporales</taxon>
        <taxon>Streptomycetaceae</taxon>
        <taxon>Streptomyces</taxon>
    </lineage>
</organism>
<dbReference type="eggNOG" id="COG0301">
    <property type="taxonomic scope" value="Bacteria"/>
</dbReference>
<evidence type="ECO:0000256" key="1">
    <source>
        <dbReference type="SAM" id="MobiDB-lite"/>
    </source>
</evidence>
<sequence length="83" mass="9198">MRPGLACDFVHFSGAPYTNASSVYKAYALARELNRYQPPGRLHVIALGKAQKPGPDGSRPSPSARWRPAPPRHWPRGPVPKPW</sequence>
<keyword evidence="2" id="KW-0614">Plasmid</keyword>
<dbReference type="Proteomes" id="UP000002357">
    <property type="component" value="Plasmid pSCL4"/>
</dbReference>